<sequence>MLRGSSRHDGIPNKQSAKDPDRDRQREQQRKERAQMLPDDKEIHAGTHDLFNAPVKVKPSIEDTTSLQIRNSLGNFEPIRRLMEYPGTSQPPQAQIQQTFLTGPAAAAAVAADRGYHSVTSASSALAPHRNTNHNIHDPPAPLPPSYRPPPSSSNSFPPTLPPESNSTKSLSTTHRQKNNEKNTTNNGVLPAYVVRLRPN</sequence>
<evidence type="ECO:0000313" key="2">
    <source>
        <dbReference type="EMBL" id="OXA52455.1"/>
    </source>
</evidence>
<protein>
    <submittedName>
        <fullName evidence="2">Uncharacterized protein</fullName>
    </submittedName>
</protein>
<feature type="compositionally biased region" description="Polar residues" evidence="1">
    <location>
        <begin position="164"/>
        <end position="174"/>
    </location>
</feature>
<feature type="compositionally biased region" description="Basic and acidic residues" evidence="1">
    <location>
        <begin position="1"/>
        <end position="47"/>
    </location>
</feature>
<name>A0A226E3Y7_FOLCA</name>
<keyword evidence="3" id="KW-1185">Reference proteome</keyword>
<feature type="compositionally biased region" description="Pro residues" evidence="1">
    <location>
        <begin position="139"/>
        <end position="152"/>
    </location>
</feature>
<feature type="region of interest" description="Disordered" evidence="1">
    <location>
        <begin position="113"/>
        <end position="200"/>
    </location>
</feature>
<dbReference type="Gene3D" id="6.10.250.2670">
    <property type="match status" value="1"/>
</dbReference>
<reference evidence="2 3" key="1">
    <citation type="submission" date="2015-12" db="EMBL/GenBank/DDBJ databases">
        <title>The genome of Folsomia candida.</title>
        <authorList>
            <person name="Faddeeva A."/>
            <person name="Derks M.F."/>
            <person name="Anvar Y."/>
            <person name="Smit S."/>
            <person name="Van Straalen N."/>
            <person name="Roelofs D."/>
        </authorList>
    </citation>
    <scope>NUCLEOTIDE SEQUENCE [LARGE SCALE GENOMIC DNA]</scope>
    <source>
        <strain evidence="2 3">VU population</strain>
        <tissue evidence="2">Whole body</tissue>
    </source>
</reference>
<gene>
    <name evidence="2" type="ORF">Fcan01_11928</name>
</gene>
<dbReference type="Proteomes" id="UP000198287">
    <property type="component" value="Unassembled WGS sequence"/>
</dbReference>
<comment type="caution">
    <text evidence="2">The sequence shown here is derived from an EMBL/GenBank/DDBJ whole genome shotgun (WGS) entry which is preliminary data.</text>
</comment>
<evidence type="ECO:0000256" key="1">
    <source>
        <dbReference type="SAM" id="MobiDB-lite"/>
    </source>
</evidence>
<dbReference type="EMBL" id="LNIX01000006">
    <property type="protein sequence ID" value="OXA52455.1"/>
    <property type="molecule type" value="Genomic_DNA"/>
</dbReference>
<evidence type="ECO:0000313" key="3">
    <source>
        <dbReference type="Proteomes" id="UP000198287"/>
    </source>
</evidence>
<accession>A0A226E3Y7</accession>
<proteinExistence type="predicted"/>
<organism evidence="2 3">
    <name type="scientific">Folsomia candida</name>
    <name type="common">Springtail</name>
    <dbReference type="NCBI Taxonomy" id="158441"/>
    <lineage>
        <taxon>Eukaryota</taxon>
        <taxon>Metazoa</taxon>
        <taxon>Ecdysozoa</taxon>
        <taxon>Arthropoda</taxon>
        <taxon>Hexapoda</taxon>
        <taxon>Collembola</taxon>
        <taxon>Entomobryomorpha</taxon>
        <taxon>Isotomoidea</taxon>
        <taxon>Isotomidae</taxon>
        <taxon>Proisotominae</taxon>
        <taxon>Folsomia</taxon>
    </lineage>
</organism>
<dbReference type="OrthoDB" id="6382204at2759"/>
<dbReference type="AlphaFoldDB" id="A0A226E3Y7"/>
<feature type="region of interest" description="Disordered" evidence="1">
    <location>
        <begin position="1"/>
        <end position="57"/>
    </location>
</feature>